<reference evidence="2" key="1">
    <citation type="submission" date="2019-10" db="EMBL/GenBank/DDBJ databases">
        <title>Conservation and host-specific expression of non-tandemly repeated heterogenous ribosome RNA gene in arbuscular mycorrhizal fungi.</title>
        <authorList>
            <person name="Maeda T."/>
            <person name="Kobayashi Y."/>
            <person name="Nakagawa T."/>
            <person name="Ezawa T."/>
            <person name="Yamaguchi K."/>
            <person name="Bino T."/>
            <person name="Nishimoto Y."/>
            <person name="Shigenobu S."/>
            <person name="Kawaguchi M."/>
        </authorList>
    </citation>
    <scope>NUCLEOTIDE SEQUENCE</scope>
    <source>
        <strain evidence="2">HR1</strain>
    </source>
</reference>
<feature type="region of interest" description="Disordered" evidence="1">
    <location>
        <begin position="111"/>
        <end position="139"/>
    </location>
</feature>
<sequence>MKIAVSVFFKRNPISNWNNYDDYFSTAKRPSHGSFIRDLVKISNHKDLSSSIRERAREIANFVKNNKNERKRFLDLQAAYEHIRERKRIRVHSSLNVERAVNKMIKNSVAETVSIHTGDEPKDDDEGGEDGEDDEPQECDIGESYVLDSNNVRIHEEACDCNTNDNISEDNYLKAVYLSQNTSQVATAEVRKIVEKIKRSDYQADRQLLKTAWVSLEESKKNFKTTRQDKWDEIIKPLIKKYQKSLVPKSVFDDFPLDLAIEVVTERPYTGTFNFKHHHDLLWVQDLYKRFLFLFRAPINILLDPKQNELSYRENFVNPILAKFKNW</sequence>
<dbReference type="EMBL" id="BLAL01000034">
    <property type="protein sequence ID" value="GES77906.1"/>
    <property type="molecule type" value="Genomic_DNA"/>
</dbReference>
<evidence type="ECO:0000256" key="1">
    <source>
        <dbReference type="SAM" id="MobiDB-lite"/>
    </source>
</evidence>
<dbReference type="AlphaFoldDB" id="A0A8H3L0L9"/>
<accession>A0A8H3L0L9</accession>
<evidence type="ECO:0000313" key="3">
    <source>
        <dbReference type="Proteomes" id="UP000615446"/>
    </source>
</evidence>
<dbReference type="Proteomes" id="UP000615446">
    <property type="component" value="Unassembled WGS sequence"/>
</dbReference>
<comment type="caution">
    <text evidence="2">The sequence shown here is derived from an EMBL/GenBank/DDBJ whole genome shotgun (WGS) entry which is preliminary data.</text>
</comment>
<proteinExistence type="predicted"/>
<dbReference type="OrthoDB" id="2406775at2759"/>
<feature type="compositionally biased region" description="Acidic residues" evidence="1">
    <location>
        <begin position="121"/>
        <end position="139"/>
    </location>
</feature>
<protein>
    <submittedName>
        <fullName evidence="2">Uncharacterized protein</fullName>
    </submittedName>
</protein>
<name>A0A8H3L0L9_9GLOM</name>
<organism evidence="2 3">
    <name type="scientific">Rhizophagus clarus</name>
    <dbReference type="NCBI Taxonomy" id="94130"/>
    <lineage>
        <taxon>Eukaryota</taxon>
        <taxon>Fungi</taxon>
        <taxon>Fungi incertae sedis</taxon>
        <taxon>Mucoromycota</taxon>
        <taxon>Glomeromycotina</taxon>
        <taxon>Glomeromycetes</taxon>
        <taxon>Glomerales</taxon>
        <taxon>Glomeraceae</taxon>
        <taxon>Rhizophagus</taxon>
    </lineage>
</organism>
<gene>
    <name evidence="2" type="ORF">RCL2_000523500</name>
</gene>
<evidence type="ECO:0000313" key="2">
    <source>
        <dbReference type="EMBL" id="GES77906.1"/>
    </source>
</evidence>